<dbReference type="AlphaFoldDB" id="A0A3A9JI56"/>
<name>A0A3A9JI56_9PROT</name>
<comment type="caution">
    <text evidence="3">The sequence shown here is derived from an EMBL/GenBank/DDBJ whole genome shotgun (WGS) entry which is preliminary data.</text>
</comment>
<proteinExistence type="predicted"/>
<dbReference type="FunCoup" id="A0A3A9JI56">
    <property type="interactions" value="312"/>
</dbReference>
<reference evidence="3 6" key="1">
    <citation type="submission" date="2018-09" db="EMBL/GenBank/DDBJ databases">
        <title>Roseomonas sp. nov., isolated from feces of Tibetan antelopes in the Qinghai-Tibet plateau, China.</title>
        <authorList>
            <person name="Tian Z."/>
        </authorList>
    </citation>
    <scope>NUCLEOTIDE SEQUENCE [LARGE SCALE GENOMIC DNA]</scope>
    <source>
        <strain evidence="4 5">Z23</strain>
        <strain evidence="3 6">Z24</strain>
    </source>
</reference>
<evidence type="ECO:0000259" key="1">
    <source>
        <dbReference type="Pfam" id="PF00534"/>
    </source>
</evidence>
<dbReference type="PANTHER" id="PTHR12526:SF635">
    <property type="entry name" value="GLYCOSYL TRANSFERASE GROUP 1"/>
    <property type="match status" value="1"/>
</dbReference>
<keyword evidence="5" id="KW-1185">Reference proteome</keyword>
<dbReference type="Pfam" id="PF13439">
    <property type="entry name" value="Glyco_transf_4"/>
    <property type="match status" value="1"/>
</dbReference>
<evidence type="ECO:0000313" key="3">
    <source>
        <dbReference type="EMBL" id="RKK04215.1"/>
    </source>
</evidence>
<protein>
    <submittedName>
        <fullName evidence="3 4">Glycosyltransferase</fullName>
    </submittedName>
</protein>
<dbReference type="Pfam" id="PF00534">
    <property type="entry name" value="Glycos_transf_1"/>
    <property type="match status" value="1"/>
</dbReference>
<dbReference type="PANTHER" id="PTHR12526">
    <property type="entry name" value="GLYCOSYLTRANSFERASE"/>
    <property type="match status" value="1"/>
</dbReference>
<evidence type="ECO:0000313" key="4">
    <source>
        <dbReference type="EMBL" id="RMI19249.1"/>
    </source>
</evidence>
<dbReference type="InterPro" id="IPR028098">
    <property type="entry name" value="Glyco_trans_4-like_N"/>
</dbReference>
<evidence type="ECO:0000313" key="5">
    <source>
        <dbReference type="Proteomes" id="UP000274097"/>
    </source>
</evidence>
<dbReference type="GO" id="GO:0016757">
    <property type="term" value="F:glycosyltransferase activity"/>
    <property type="evidence" value="ECO:0007669"/>
    <property type="project" value="InterPro"/>
</dbReference>
<accession>A0A3A9JI56</accession>
<sequence length="389" mass="42392">MLRVATLSTLFPNQEQPNFGVFVEGQTLRLAACEDVELRVVNPVAMPLFPLNQLSRYRQLRGLPEDEVWKGVRVSRPRLRVLPGLSGPFNPSLLVQAARPVLQRWREEGFAFDVIDAQFFYPDGPAAARLAAEFGVPYSIKARGADIHYWGRVPGCRPQILRAASKAKGMLAVAQSLRRDMVSMGMDPARIAVHYTGVDLERFRPHDRAAAKARLGIQGPLIISLGALIPRKGHDIVIKALTEIDGAMLMVAGEGPEEARLASLARHSGLEDRVRLLGSVPHKELPALLSAADVMALASESEGLANAWIEAMACGTPVVTPEVDGAAEAVDRPAAGRLLRERTPAAFAAAIRAILADPPPQEAVRASAERFAWERNTRQLHQHLTALVR</sequence>
<dbReference type="RefSeq" id="WP_120638292.1">
    <property type="nucleotide sequence ID" value="NZ_RAQU01000052.1"/>
</dbReference>
<dbReference type="OrthoDB" id="9802525at2"/>
<feature type="domain" description="Glycosyltransferase subfamily 4-like N-terminal" evidence="2">
    <location>
        <begin position="79"/>
        <end position="202"/>
    </location>
</feature>
<dbReference type="Gene3D" id="3.40.50.2000">
    <property type="entry name" value="Glycogen Phosphorylase B"/>
    <property type="match status" value="2"/>
</dbReference>
<keyword evidence="3" id="KW-0808">Transferase</keyword>
<dbReference type="EMBL" id="RFLX01000022">
    <property type="protein sequence ID" value="RMI19249.1"/>
    <property type="molecule type" value="Genomic_DNA"/>
</dbReference>
<dbReference type="SUPFAM" id="SSF53756">
    <property type="entry name" value="UDP-Glycosyltransferase/glycogen phosphorylase"/>
    <property type="match status" value="1"/>
</dbReference>
<evidence type="ECO:0000259" key="2">
    <source>
        <dbReference type="Pfam" id="PF13439"/>
    </source>
</evidence>
<gene>
    <name evidence="3" type="ORF">D6Z83_10630</name>
    <name evidence="4" type="ORF">EBE87_21125</name>
</gene>
<dbReference type="Proteomes" id="UP000274097">
    <property type="component" value="Unassembled WGS sequence"/>
</dbReference>
<evidence type="ECO:0000313" key="6">
    <source>
        <dbReference type="Proteomes" id="UP000278036"/>
    </source>
</evidence>
<organism evidence="3 6">
    <name type="scientific">Teichococcus wenyumeiae</name>
    <dbReference type="NCBI Taxonomy" id="2478470"/>
    <lineage>
        <taxon>Bacteria</taxon>
        <taxon>Pseudomonadati</taxon>
        <taxon>Pseudomonadota</taxon>
        <taxon>Alphaproteobacteria</taxon>
        <taxon>Acetobacterales</taxon>
        <taxon>Roseomonadaceae</taxon>
        <taxon>Roseomonas</taxon>
    </lineage>
</organism>
<dbReference type="InterPro" id="IPR001296">
    <property type="entry name" value="Glyco_trans_1"/>
</dbReference>
<dbReference type="InParanoid" id="A0A3A9JI56"/>
<dbReference type="Proteomes" id="UP000278036">
    <property type="component" value="Unassembled WGS sequence"/>
</dbReference>
<dbReference type="EMBL" id="RAQU01000052">
    <property type="protein sequence ID" value="RKK04215.1"/>
    <property type="molecule type" value="Genomic_DNA"/>
</dbReference>
<feature type="domain" description="Glycosyl transferase family 1" evidence="1">
    <location>
        <begin position="218"/>
        <end position="369"/>
    </location>
</feature>